<dbReference type="PIRSF" id="PIRSF037980">
    <property type="entry name" value="SoxA"/>
    <property type="match status" value="1"/>
</dbReference>
<dbReference type="InterPro" id="IPR028896">
    <property type="entry name" value="GcvT/YgfZ/DmdA"/>
</dbReference>
<evidence type="ECO:0000259" key="4">
    <source>
        <dbReference type="Pfam" id="PF01571"/>
    </source>
</evidence>
<dbReference type="Pfam" id="PF08669">
    <property type="entry name" value="GCV_T_C"/>
    <property type="match status" value="1"/>
</dbReference>
<keyword evidence="2" id="KW-0808">Transferase</keyword>
<dbReference type="InterPro" id="IPR023753">
    <property type="entry name" value="FAD/NAD-binding_dom"/>
</dbReference>
<dbReference type="AlphaFoldDB" id="A0A6M2BPW8"/>
<feature type="domain" description="SoxA A3" evidence="7">
    <location>
        <begin position="505"/>
        <end position="589"/>
    </location>
</feature>
<keyword evidence="2" id="KW-0032">Aminotransferase</keyword>
<evidence type="ECO:0000259" key="6">
    <source>
        <dbReference type="Pfam" id="PF08669"/>
    </source>
</evidence>
<dbReference type="Gene3D" id="3.10.20.440">
    <property type="entry name" value="2Fe-2S iron-sulphur cluster binding domain, sarcosine oxidase, alpha subunit, N-terminal domain"/>
    <property type="match status" value="1"/>
</dbReference>
<dbReference type="Proteomes" id="UP000472676">
    <property type="component" value="Unassembled WGS sequence"/>
</dbReference>
<dbReference type="Gene3D" id="3.30.1360.120">
    <property type="entry name" value="Probable tRNA modification gtpase trme, domain 1"/>
    <property type="match status" value="1"/>
</dbReference>
<feature type="domain" description="Aminomethyltransferase C-terminal" evidence="6">
    <location>
        <begin position="894"/>
        <end position="979"/>
    </location>
</feature>
<comment type="similarity">
    <text evidence="1">Belongs to the GcvT family.</text>
</comment>
<dbReference type="NCBIfam" id="TIGR01372">
    <property type="entry name" value="soxA"/>
    <property type="match status" value="1"/>
</dbReference>
<dbReference type="PRINTS" id="PR00368">
    <property type="entry name" value="FADPNR"/>
</dbReference>
<dbReference type="SUPFAM" id="SSF103025">
    <property type="entry name" value="Folate-binding domain"/>
    <property type="match status" value="1"/>
</dbReference>
<dbReference type="GO" id="GO:0008115">
    <property type="term" value="F:sarcosine oxidase activity"/>
    <property type="evidence" value="ECO:0007669"/>
    <property type="project" value="InterPro"/>
</dbReference>
<organism evidence="8 9">
    <name type="scientific">Solimonas terrae</name>
    <dbReference type="NCBI Taxonomy" id="1396819"/>
    <lineage>
        <taxon>Bacteria</taxon>
        <taxon>Pseudomonadati</taxon>
        <taxon>Pseudomonadota</taxon>
        <taxon>Gammaproteobacteria</taxon>
        <taxon>Nevskiales</taxon>
        <taxon>Nevskiaceae</taxon>
        <taxon>Solimonas</taxon>
    </lineage>
</organism>
<dbReference type="PANTHER" id="PTHR43757">
    <property type="entry name" value="AMINOMETHYLTRANSFERASE"/>
    <property type="match status" value="1"/>
</dbReference>
<dbReference type="GO" id="GO:0046653">
    <property type="term" value="P:tetrahydrofolate metabolic process"/>
    <property type="evidence" value="ECO:0007669"/>
    <property type="project" value="InterPro"/>
</dbReference>
<dbReference type="InterPro" id="IPR036188">
    <property type="entry name" value="FAD/NAD-bd_sf"/>
</dbReference>
<gene>
    <name evidence="8" type="ORF">G7Y85_05075</name>
</gene>
<dbReference type="RefSeq" id="WP_166252772.1">
    <property type="nucleotide sequence ID" value="NZ_JAAMOW010000002.1"/>
</dbReference>
<evidence type="ECO:0000313" key="9">
    <source>
        <dbReference type="Proteomes" id="UP000472676"/>
    </source>
</evidence>
<protein>
    <submittedName>
        <fullName evidence="8">Sarcosine oxidase subunit alpha family protein</fullName>
    </submittedName>
</protein>
<dbReference type="InterPro" id="IPR041117">
    <property type="entry name" value="SoxA_A3"/>
</dbReference>
<accession>A0A6M2BPW8</accession>
<evidence type="ECO:0000256" key="1">
    <source>
        <dbReference type="ARBA" id="ARBA00008609"/>
    </source>
</evidence>
<dbReference type="Gene3D" id="3.50.50.60">
    <property type="entry name" value="FAD/NAD(P)-binding domain"/>
    <property type="match status" value="1"/>
</dbReference>
<reference evidence="8 9" key="1">
    <citation type="journal article" date="2014" name="Int. J. Syst. Evol. Microbiol.">
        <title>Solimonas terrae sp. nov., isolated from soil.</title>
        <authorList>
            <person name="Kim S.J."/>
            <person name="Moon J.Y."/>
            <person name="Weon H.Y."/>
            <person name="Ahn J.H."/>
            <person name="Chen W.M."/>
            <person name="Kwon S.W."/>
        </authorList>
    </citation>
    <scope>NUCLEOTIDE SEQUENCE [LARGE SCALE GENOMIC DNA]</scope>
    <source>
        <strain evidence="8 9">KIS83-12</strain>
    </source>
</reference>
<dbReference type="InterPro" id="IPR006222">
    <property type="entry name" value="GCVT_N"/>
</dbReference>
<sequence>MSQPLRLPEGGRIDRSQPLRFEFDGRAYIGYAGDTLASALIANGVRVTGRSFKYHRPRGTMAAGFEEANSIVQLGRASRTEPNLRATQIELSEGLQARAVNCWPSARFDLFSFFRLFKPFWPAGFYYKTFMAPSWHLWEPAIRHGAGLGVAPRVADPDVYEKRFAGADVIVVGAGPSGIAAALAAARAGASVILLDDKPDLGGSLLYEAGAIEGLAAAQWKDAQLQALGALPNVQLMTRTTAFGYYDHNHLLANELLPGSAHGARQRLWKIRGKRIVMATGALERPLVFPNNDRPGVMLAGAARQYLHRHAVLPGRRIVVATNNDSAYEVAIELKQAGADIALIADTRTIADSTLAAQARALGIEVAGGLSPTDTRGSKSLHAVELHEVDAQGRVRPGSARRVSADSLLVSGGWNPTVHLFSQSGGSLRYDDAQKAFVPARYAQPGFMVGAAAGIAQRADAVASARVAGAEAAAGRSGSVAPVGEGASGQSFWSVDVTPLGRAVSKSWVDLASDSTESDLRLAARENFISVELFKRYTTTGMMTDQGKTSNVNAIGILGGVIGKAPGEVGTTRFRPPFNPVSFGAIAGRNVGAHYRPLRRLPTHDAQLALGAHVEDYGAWLRPSHYPRAGESETVTIAREVHAVRSAVGLLDYSPLGKILVSGPDAATFLQRMYVNNVQTLKVGACRYGLMLGEDGIVKDDGVLVRWSEDSFVVGTTSGQADRIVDWLEEWLQCEWTGLDVTVESITTQWSTLMLAGPRARELLMRLGTGIDLSADAFPHMTAREGLLGKVPLRISRVSFTGELSFEISVPWNCGRALWDRLLGLGADLGIQPFGLESLLLMRVEKGFLHVGSDTDGLTLPQDVGFAAIIDKKKEDFVGRRSTMTPDALRQDRRQLVGLLPVDGRTLLPCGAHIVGEDFVKAPVRSQGWVTSSVYSPTLNKPVAMGLVERGLERLGQRVKIFDDGRCIDATITSMAFYDADGARLRM</sequence>
<evidence type="ECO:0000259" key="5">
    <source>
        <dbReference type="Pfam" id="PF07992"/>
    </source>
</evidence>
<keyword evidence="3" id="KW-0560">Oxidoreductase</keyword>
<dbReference type="SUPFAM" id="SSF101790">
    <property type="entry name" value="Aminomethyltransferase beta-barrel domain"/>
    <property type="match status" value="1"/>
</dbReference>
<dbReference type="Pfam" id="PF17806">
    <property type="entry name" value="SO_alpha_A3"/>
    <property type="match status" value="1"/>
</dbReference>
<dbReference type="PANTHER" id="PTHR43757:SF2">
    <property type="entry name" value="AMINOMETHYLTRANSFERASE, MITOCHONDRIAL"/>
    <property type="match status" value="1"/>
</dbReference>
<dbReference type="InterPro" id="IPR013977">
    <property type="entry name" value="GcvT_C"/>
</dbReference>
<dbReference type="GO" id="GO:0008483">
    <property type="term" value="F:transaminase activity"/>
    <property type="evidence" value="ECO:0007669"/>
    <property type="project" value="UniProtKB-KW"/>
</dbReference>
<comment type="caution">
    <text evidence="8">The sequence shown here is derived from an EMBL/GenBank/DDBJ whole genome shotgun (WGS) entry which is preliminary data.</text>
</comment>
<evidence type="ECO:0000256" key="3">
    <source>
        <dbReference type="ARBA" id="ARBA00023002"/>
    </source>
</evidence>
<feature type="domain" description="FAD/NAD(P)-binding" evidence="5">
    <location>
        <begin position="168"/>
        <end position="425"/>
    </location>
</feature>
<evidence type="ECO:0000256" key="2">
    <source>
        <dbReference type="ARBA" id="ARBA00022576"/>
    </source>
</evidence>
<name>A0A6M2BPW8_9GAMM</name>
<dbReference type="PRINTS" id="PR00469">
    <property type="entry name" value="PNDRDTASEII"/>
</dbReference>
<dbReference type="Pfam" id="PF07992">
    <property type="entry name" value="Pyr_redox_2"/>
    <property type="match status" value="1"/>
</dbReference>
<feature type="domain" description="GCVT N-terminal" evidence="4">
    <location>
        <begin position="604"/>
        <end position="874"/>
    </location>
</feature>
<dbReference type="Pfam" id="PF13510">
    <property type="entry name" value="Fer2_4"/>
    <property type="match status" value="1"/>
</dbReference>
<evidence type="ECO:0000259" key="7">
    <source>
        <dbReference type="Pfam" id="PF17806"/>
    </source>
</evidence>
<dbReference type="InterPro" id="IPR006277">
    <property type="entry name" value="Sarcosine_oxidase_asu"/>
</dbReference>
<dbReference type="Pfam" id="PF01571">
    <property type="entry name" value="GCV_T"/>
    <property type="match status" value="1"/>
</dbReference>
<proteinExistence type="inferred from homology"/>
<dbReference type="SUPFAM" id="SSF51905">
    <property type="entry name" value="FAD/NAD(P)-binding domain"/>
    <property type="match status" value="1"/>
</dbReference>
<dbReference type="InterPro" id="IPR029043">
    <property type="entry name" value="GcvT/YgfZ_C"/>
</dbReference>
<dbReference type="InterPro" id="IPR027266">
    <property type="entry name" value="TrmE/GcvT-like"/>
</dbReference>
<dbReference type="EMBL" id="JAAMOW010000002">
    <property type="protein sequence ID" value="NGY04129.1"/>
    <property type="molecule type" value="Genomic_DNA"/>
</dbReference>
<dbReference type="InterPro" id="IPR042204">
    <property type="entry name" value="2Fe-2S-bd_N"/>
</dbReference>
<evidence type="ECO:0000313" key="8">
    <source>
        <dbReference type="EMBL" id="NGY04129.1"/>
    </source>
</evidence>
<keyword evidence="9" id="KW-1185">Reference proteome</keyword>